<evidence type="ECO:0000313" key="2">
    <source>
        <dbReference type="EMBL" id="KAB1638092.1"/>
    </source>
</evidence>
<organism evidence="2 3">
    <name type="scientific">Pseudoclavibacter terrae</name>
    <dbReference type="NCBI Taxonomy" id="1530195"/>
    <lineage>
        <taxon>Bacteria</taxon>
        <taxon>Bacillati</taxon>
        <taxon>Actinomycetota</taxon>
        <taxon>Actinomycetes</taxon>
        <taxon>Micrococcales</taxon>
        <taxon>Microbacteriaceae</taxon>
        <taxon>Pseudoclavibacter</taxon>
    </lineage>
</organism>
<dbReference type="OrthoDB" id="10018729at2"/>
<dbReference type="RefSeq" id="WP_151423192.1">
    <property type="nucleotide sequence ID" value="NZ_WBJX01000002.1"/>
</dbReference>
<sequence>MMTPTPPRDDPTVPSVKRGWRVARLLAVFALLVTFAIATIWIYRECTFVRSVDINDLASSEVTCAPPTITSATVLLVLLLVVALLWPDISEVTVLGVTLKRRIAAAESKATAARKGIEDLRATVLLQQVQINAVVRANSTASAVVHNHFGSDAWGPDERQRLREESARVANDAGGYRADGPPEERDRVASSVAELKMELLEKYEALADVLDLHALRGRGRPTTGEAQKRRVQEWFIADYAPALDSVRQLRNAIAHAREVSRDDVSEGLAVLDRLLPAAGDWVAQHDAGDQTAR</sequence>
<keyword evidence="3" id="KW-1185">Reference proteome</keyword>
<protein>
    <submittedName>
        <fullName evidence="2">Uncharacterized protein</fullName>
    </submittedName>
</protein>
<gene>
    <name evidence="2" type="ORF">F8O03_06675</name>
</gene>
<feature type="transmembrane region" description="Helical" evidence="1">
    <location>
        <begin position="20"/>
        <end position="43"/>
    </location>
</feature>
<feature type="transmembrane region" description="Helical" evidence="1">
    <location>
        <begin position="64"/>
        <end position="86"/>
    </location>
</feature>
<evidence type="ECO:0000256" key="1">
    <source>
        <dbReference type="SAM" id="Phobius"/>
    </source>
</evidence>
<keyword evidence="1" id="KW-0472">Membrane</keyword>
<comment type="caution">
    <text evidence="2">The sequence shown here is derived from an EMBL/GenBank/DDBJ whole genome shotgun (WGS) entry which is preliminary data.</text>
</comment>
<dbReference type="AlphaFoldDB" id="A0A7J5B240"/>
<accession>A0A7J5B240</accession>
<keyword evidence="1" id="KW-0812">Transmembrane</keyword>
<evidence type="ECO:0000313" key="3">
    <source>
        <dbReference type="Proteomes" id="UP000490386"/>
    </source>
</evidence>
<proteinExistence type="predicted"/>
<keyword evidence="1" id="KW-1133">Transmembrane helix</keyword>
<dbReference type="EMBL" id="WBJX01000002">
    <property type="protein sequence ID" value="KAB1638092.1"/>
    <property type="molecule type" value="Genomic_DNA"/>
</dbReference>
<name>A0A7J5B240_9MICO</name>
<reference evidence="2 3" key="1">
    <citation type="submission" date="2019-09" db="EMBL/GenBank/DDBJ databases">
        <title>Phylogeny of genus Pseudoclavibacter and closely related genus.</title>
        <authorList>
            <person name="Li Y."/>
        </authorList>
    </citation>
    <scope>NUCLEOTIDE SEQUENCE [LARGE SCALE GENOMIC DNA]</scope>
    <source>
        <strain evidence="2 3">THG-MD12</strain>
    </source>
</reference>
<dbReference type="Proteomes" id="UP000490386">
    <property type="component" value="Unassembled WGS sequence"/>
</dbReference>